<evidence type="ECO:0000313" key="3">
    <source>
        <dbReference type="Proteomes" id="UP000602198"/>
    </source>
</evidence>
<sequence length="116" mass="12144">MIKKTLAVAAVTAGAVLALAPLAGAEPADPAKFSDATAAFVPYNDLNVLQAKDQGKLIIVSPYGTGRTIACRGNGQDVAYYDCMQNDSLGWIKLNQTELPALGKAWVYTGESDPNA</sequence>
<protein>
    <recommendedName>
        <fullName evidence="4">SH3 domain-containing protein</fullName>
    </recommendedName>
</protein>
<feature type="chain" id="PRO_5046384757" description="SH3 domain-containing protein" evidence="1">
    <location>
        <begin position="26"/>
        <end position="116"/>
    </location>
</feature>
<name>A0ABS1M677_9NOCA</name>
<proteinExistence type="predicted"/>
<keyword evidence="3" id="KW-1185">Reference proteome</keyword>
<gene>
    <name evidence="2" type="ORF">JK358_15115</name>
</gene>
<evidence type="ECO:0000256" key="1">
    <source>
        <dbReference type="SAM" id="SignalP"/>
    </source>
</evidence>
<reference evidence="2 3" key="1">
    <citation type="submission" date="2021-01" db="EMBL/GenBank/DDBJ databases">
        <title>WGS of actinomycetes isolated from Thailand.</title>
        <authorList>
            <person name="Thawai C."/>
        </authorList>
    </citation>
    <scope>NUCLEOTIDE SEQUENCE [LARGE SCALE GENOMIC DNA]</scope>
    <source>
        <strain evidence="2 3">LPG 2</strain>
    </source>
</reference>
<evidence type="ECO:0008006" key="4">
    <source>
        <dbReference type="Google" id="ProtNLM"/>
    </source>
</evidence>
<organism evidence="2 3">
    <name type="scientific">Nocardia acididurans</name>
    <dbReference type="NCBI Taxonomy" id="2802282"/>
    <lineage>
        <taxon>Bacteria</taxon>
        <taxon>Bacillati</taxon>
        <taxon>Actinomycetota</taxon>
        <taxon>Actinomycetes</taxon>
        <taxon>Mycobacteriales</taxon>
        <taxon>Nocardiaceae</taxon>
        <taxon>Nocardia</taxon>
    </lineage>
</organism>
<accession>A0ABS1M677</accession>
<evidence type="ECO:0000313" key="2">
    <source>
        <dbReference type="EMBL" id="MBL1075724.1"/>
    </source>
</evidence>
<feature type="signal peptide" evidence="1">
    <location>
        <begin position="1"/>
        <end position="25"/>
    </location>
</feature>
<keyword evidence="1" id="KW-0732">Signal</keyword>
<dbReference type="RefSeq" id="WP_201948053.1">
    <property type="nucleotide sequence ID" value="NZ_JAERRJ010000005.1"/>
</dbReference>
<dbReference type="Proteomes" id="UP000602198">
    <property type="component" value="Unassembled WGS sequence"/>
</dbReference>
<dbReference type="EMBL" id="JAERRJ010000005">
    <property type="protein sequence ID" value="MBL1075724.1"/>
    <property type="molecule type" value="Genomic_DNA"/>
</dbReference>
<comment type="caution">
    <text evidence="2">The sequence shown here is derived from an EMBL/GenBank/DDBJ whole genome shotgun (WGS) entry which is preliminary data.</text>
</comment>